<dbReference type="InterPro" id="IPR004299">
    <property type="entry name" value="MBOAT_fam"/>
</dbReference>
<dbReference type="PANTHER" id="PTHR13906">
    <property type="entry name" value="PORCUPINE"/>
    <property type="match status" value="1"/>
</dbReference>
<dbReference type="PANTHER" id="PTHR13906:SF4">
    <property type="entry name" value="LYSOPHOSPHOLIPID ACYLTRANSFERASE 6"/>
    <property type="match status" value="1"/>
</dbReference>
<feature type="compositionally biased region" description="Basic and acidic residues" evidence="7">
    <location>
        <begin position="490"/>
        <end position="500"/>
    </location>
</feature>
<feature type="transmembrane region" description="Helical" evidence="8">
    <location>
        <begin position="231"/>
        <end position="249"/>
    </location>
</feature>
<feature type="region of interest" description="Disordered" evidence="7">
    <location>
        <begin position="484"/>
        <end position="513"/>
    </location>
</feature>
<evidence type="ECO:0000313" key="9">
    <source>
        <dbReference type="EMBL" id="KAF2721288.1"/>
    </source>
</evidence>
<evidence type="ECO:0000256" key="7">
    <source>
        <dbReference type="SAM" id="MobiDB-lite"/>
    </source>
</evidence>
<dbReference type="GO" id="GO:0005783">
    <property type="term" value="C:endoplasmic reticulum"/>
    <property type="evidence" value="ECO:0007669"/>
    <property type="project" value="TreeGrafter"/>
</dbReference>
<keyword evidence="5 8" id="KW-0472">Membrane</keyword>
<evidence type="ECO:0000313" key="10">
    <source>
        <dbReference type="Proteomes" id="UP000799441"/>
    </source>
</evidence>
<feature type="transmembrane region" description="Helical" evidence="8">
    <location>
        <begin position="422"/>
        <end position="442"/>
    </location>
</feature>
<keyword evidence="4 8" id="KW-1133">Transmembrane helix</keyword>
<sequence>MLPGINIPFEYAGNALGASADELKLISVFLVSYPLAAILKRLPDSKPWLKSAYIVSVSIFFLIGLFDLWGGLGVIVFDAAATYLIAAKIPGPYMPWIGFTFLMGHMSVSHLSRQFSGESGSVDITAAQMVMVMKLSAFCWNVWDGKQKDSDLSAFQKDRALKKMPDILSYAAFVGFFPSLFPGPAFDYADYDRWLNTSMFDLPPGTESNKAPATKKQRKIPRSGTPAMKKLAQGLLWIFAFMQLGGIYNKSFVLSDTFMNYNFFHRILCLYLLGLTQRCKYYGVWLLTEGSCILAGIGYKGVDPKTGKPSWDRLNNIKPLEVELSQNSHTYLAYWNINTNVWLRNYVYLRVTPKGKKPGFSATLATFVTSAFWHGFYPGYYMAFLLASFVQNIAKNSRRLLRPFFMTPDGSKPTQYKPIYDVFSWFMTHLTFTFNVVPFILLTYQDTLKAWGSVYYYGIVGTAACSIALLTPAKQILSKQVKARSTRSAKKQDSPDEGSGKETLGVPGDPGKQWDVMVDEVVAEVNKRRGNKAGPDASELRRNVQDRLSALVQEASAK</sequence>
<name>A0A9P4UPY0_9PEZI</name>
<evidence type="ECO:0000256" key="1">
    <source>
        <dbReference type="ARBA" id="ARBA00004141"/>
    </source>
</evidence>
<dbReference type="EMBL" id="MU003791">
    <property type="protein sequence ID" value="KAF2721288.1"/>
    <property type="molecule type" value="Genomic_DNA"/>
</dbReference>
<organism evidence="9 10">
    <name type="scientific">Polychaeton citri CBS 116435</name>
    <dbReference type="NCBI Taxonomy" id="1314669"/>
    <lineage>
        <taxon>Eukaryota</taxon>
        <taxon>Fungi</taxon>
        <taxon>Dikarya</taxon>
        <taxon>Ascomycota</taxon>
        <taxon>Pezizomycotina</taxon>
        <taxon>Dothideomycetes</taxon>
        <taxon>Dothideomycetidae</taxon>
        <taxon>Capnodiales</taxon>
        <taxon>Capnodiaceae</taxon>
        <taxon>Polychaeton</taxon>
    </lineage>
</organism>
<dbReference type="Proteomes" id="UP000799441">
    <property type="component" value="Unassembled WGS sequence"/>
</dbReference>
<feature type="transmembrane region" description="Helical" evidence="8">
    <location>
        <begin position="51"/>
        <end position="77"/>
    </location>
</feature>
<dbReference type="InterPro" id="IPR049941">
    <property type="entry name" value="LPLAT_7/PORCN-like"/>
</dbReference>
<dbReference type="GO" id="GO:0016020">
    <property type="term" value="C:membrane"/>
    <property type="evidence" value="ECO:0007669"/>
    <property type="project" value="UniProtKB-SubCell"/>
</dbReference>
<dbReference type="AlphaFoldDB" id="A0A9P4UPY0"/>
<comment type="subcellular location">
    <subcellularLocation>
        <location evidence="1">Membrane</location>
        <topology evidence="1">Multi-pass membrane protein</topology>
    </subcellularLocation>
</comment>
<evidence type="ECO:0000256" key="4">
    <source>
        <dbReference type="ARBA" id="ARBA00022989"/>
    </source>
</evidence>
<keyword evidence="6" id="KW-0012">Acyltransferase</keyword>
<comment type="caution">
    <text evidence="9">The sequence shown here is derived from an EMBL/GenBank/DDBJ whole genome shotgun (WGS) entry which is preliminary data.</text>
</comment>
<evidence type="ECO:0000256" key="6">
    <source>
        <dbReference type="ARBA" id="ARBA00023315"/>
    </source>
</evidence>
<dbReference type="GO" id="GO:0003841">
    <property type="term" value="F:1-acylglycerol-3-phosphate O-acyltransferase activity"/>
    <property type="evidence" value="ECO:0007669"/>
    <property type="project" value="TreeGrafter"/>
</dbReference>
<evidence type="ECO:0000256" key="2">
    <source>
        <dbReference type="ARBA" id="ARBA00022679"/>
    </source>
</evidence>
<keyword evidence="10" id="KW-1185">Reference proteome</keyword>
<keyword evidence="3 8" id="KW-0812">Transmembrane</keyword>
<evidence type="ECO:0000256" key="8">
    <source>
        <dbReference type="SAM" id="Phobius"/>
    </source>
</evidence>
<feature type="transmembrane region" description="Helical" evidence="8">
    <location>
        <begin position="83"/>
        <end position="104"/>
    </location>
</feature>
<dbReference type="GO" id="GO:0047184">
    <property type="term" value="F:1-acylglycerophosphocholine O-acyltransferase activity"/>
    <property type="evidence" value="ECO:0007669"/>
    <property type="project" value="TreeGrafter"/>
</dbReference>
<feature type="transmembrane region" description="Helical" evidence="8">
    <location>
        <begin position="167"/>
        <end position="186"/>
    </location>
</feature>
<protein>
    <submittedName>
        <fullName evidence="9">MBOAT-domain-containing protein</fullName>
    </submittedName>
</protein>
<dbReference type="Pfam" id="PF03062">
    <property type="entry name" value="MBOAT"/>
    <property type="match status" value="1"/>
</dbReference>
<accession>A0A9P4UPY0</accession>
<feature type="transmembrane region" description="Helical" evidence="8">
    <location>
        <begin position="454"/>
        <end position="473"/>
    </location>
</feature>
<evidence type="ECO:0000256" key="3">
    <source>
        <dbReference type="ARBA" id="ARBA00022692"/>
    </source>
</evidence>
<reference evidence="9" key="1">
    <citation type="journal article" date="2020" name="Stud. Mycol.">
        <title>101 Dothideomycetes genomes: a test case for predicting lifestyles and emergence of pathogens.</title>
        <authorList>
            <person name="Haridas S."/>
            <person name="Albert R."/>
            <person name="Binder M."/>
            <person name="Bloem J."/>
            <person name="Labutti K."/>
            <person name="Salamov A."/>
            <person name="Andreopoulos B."/>
            <person name="Baker S."/>
            <person name="Barry K."/>
            <person name="Bills G."/>
            <person name="Bluhm B."/>
            <person name="Cannon C."/>
            <person name="Castanera R."/>
            <person name="Culley D."/>
            <person name="Daum C."/>
            <person name="Ezra D."/>
            <person name="Gonzalez J."/>
            <person name="Henrissat B."/>
            <person name="Kuo A."/>
            <person name="Liang C."/>
            <person name="Lipzen A."/>
            <person name="Lutzoni F."/>
            <person name="Magnuson J."/>
            <person name="Mondo S."/>
            <person name="Nolan M."/>
            <person name="Ohm R."/>
            <person name="Pangilinan J."/>
            <person name="Park H.-J."/>
            <person name="Ramirez L."/>
            <person name="Alfaro M."/>
            <person name="Sun H."/>
            <person name="Tritt A."/>
            <person name="Yoshinaga Y."/>
            <person name="Zwiers L.-H."/>
            <person name="Turgeon B."/>
            <person name="Goodwin S."/>
            <person name="Spatafora J."/>
            <person name="Crous P."/>
            <person name="Grigoriev I."/>
        </authorList>
    </citation>
    <scope>NUCLEOTIDE SEQUENCE</scope>
    <source>
        <strain evidence="9">CBS 116435</strain>
    </source>
</reference>
<dbReference type="OrthoDB" id="286734at2759"/>
<evidence type="ECO:0000256" key="5">
    <source>
        <dbReference type="ARBA" id="ARBA00023136"/>
    </source>
</evidence>
<dbReference type="GO" id="GO:0046474">
    <property type="term" value="P:glycerophospholipid biosynthetic process"/>
    <property type="evidence" value="ECO:0007669"/>
    <property type="project" value="TreeGrafter"/>
</dbReference>
<feature type="region of interest" description="Disordered" evidence="7">
    <location>
        <begin position="526"/>
        <end position="545"/>
    </location>
</feature>
<gene>
    <name evidence="9" type="ORF">K431DRAFT_294333</name>
</gene>
<keyword evidence="2" id="KW-0808">Transferase</keyword>
<proteinExistence type="predicted"/>
<dbReference type="GO" id="GO:0030258">
    <property type="term" value="P:lipid modification"/>
    <property type="evidence" value="ECO:0007669"/>
    <property type="project" value="TreeGrafter"/>
</dbReference>